<accession>A0A1M5MQD6</accession>
<dbReference type="Gene3D" id="3.10.180.10">
    <property type="entry name" value="2,3-Dihydroxybiphenyl 1,2-Dioxygenase, domain 1"/>
    <property type="match status" value="1"/>
</dbReference>
<proteinExistence type="predicted"/>
<sequence length="216" mass="25063">MKIDQIQIKTNDIQKTKAFYQNVLGLFILEEDTKWITFQAGSSILKFIEDPQFNSIYHFAFNIPENQLEEAIQWSKDKVDLIVLEDKSVVTHFENWNAHSLYFYDHNGNLLEFIARHDLENEQLGEFKPESILSISEIGIVTENPLKLGNQLIEEHGLHFFSQNTNTEKFSAIGDHEGLLILVQPARNWYPTQIPSESNPTIITLENNENIIELKF</sequence>
<organism evidence="2 3">
    <name type="scientific">Flavobacterium johnsoniae</name>
    <name type="common">Cytophaga johnsonae</name>
    <dbReference type="NCBI Taxonomy" id="986"/>
    <lineage>
        <taxon>Bacteria</taxon>
        <taxon>Pseudomonadati</taxon>
        <taxon>Bacteroidota</taxon>
        <taxon>Flavobacteriia</taxon>
        <taxon>Flavobacteriales</taxon>
        <taxon>Flavobacteriaceae</taxon>
        <taxon>Flavobacterium</taxon>
    </lineage>
</organism>
<keyword evidence="2" id="KW-0560">Oxidoreductase</keyword>
<protein>
    <submittedName>
        <fullName evidence="2">Catechol-2,3-dioxygenase</fullName>
    </submittedName>
</protein>
<dbReference type="InterPro" id="IPR004360">
    <property type="entry name" value="Glyas_Fos-R_dOase_dom"/>
</dbReference>
<dbReference type="EMBL" id="FQWH01000004">
    <property type="protein sequence ID" value="SHG78993.1"/>
    <property type="molecule type" value="Genomic_DNA"/>
</dbReference>
<dbReference type="RefSeq" id="WP_073409303.1">
    <property type="nucleotide sequence ID" value="NZ_FQWH01000004.1"/>
</dbReference>
<gene>
    <name evidence="2" type="ORF">SAMN05444388_104244</name>
</gene>
<name>A0A1M5MQD6_FLAJO</name>
<dbReference type="InterPro" id="IPR037523">
    <property type="entry name" value="VOC_core"/>
</dbReference>
<evidence type="ECO:0000313" key="3">
    <source>
        <dbReference type="Proteomes" id="UP000184112"/>
    </source>
</evidence>
<evidence type="ECO:0000259" key="1">
    <source>
        <dbReference type="PROSITE" id="PS51819"/>
    </source>
</evidence>
<dbReference type="SUPFAM" id="SSF54593">
    <property type="entry name" value="Glyoxalase/Bleomycin resistance protein/Dihydroxybiphenyl dioxygenase"/>
    <property type="match status" value="1"/>
</dbReference>
<keyword evidence="2" id="KW-0223">Dioxygenase</keyword>
<evidence type="ECO:0000313" key="2">
    <source>
        <dbReference type="EMBL" id="SHG78993.1"/>
    </source>
</evidence>
<dbReference type="Proteomes" id="UP000184112">
    <property type="component" value="Unassembled WGS sequence"/>
</dbReference>
<dbReference type="PROSITE" id="PS51819">
    <property type="entry name" value="VOC"/>
    <property type="match status" value="1"/>
</dbReference>
<dbReference type="AlphaFoldDB" id="A0A1M5MQD6"/>
<dbReference type="Pfam" id="PF00903">
    <property type="entry name" value="Glyoxalase"/>
    <property type="match status" value="1"/>
</dbReference>
<feature type="domain" description="VOC" evidence="1">
    <location>
        <begin position="2"/>
        <end position="116"/>
    </location>
</feature>
<reference evidence="2 3" key="1">
    <citation type="submission" date="2016-11" db="EMBL/GenBank/DDBJ databases">
        <authorList>
            <person name="Jaros S."/>
            <person name="Januszkiewicz K."/>
            <person name="Wedrychowicz H."/>
        </authorList>
    </citation>
    <scope>NUCLEOTIDE SEQUENCE [LARGE SCALE GENOMIC DNA]</scope>
    <source>
        <strain evidence="2 3">DSM 6792</strain>
    </source>
</reference>
<dbReference type="InterPro" id="IPR029068">
    <property type="entry name" value="Glyas_Bleomycin-R_OHBP_Dase"/>
</dbReference>
<dbReference type="GO" id="GO:0051213">
    <property type="term" value="F:dioxygenase activity"/>
    <property type="evidence" value="ECO:0007669"/>
    <property type="project" value="UniProtKB-KW"/>
</dbReference>
<dbReference type="CDD" id="cd06587">
    <property type="entry name" value="VOC"/>
    <property type="match status" value="1"/>
</dbReference>